<dbReference type="InterPro" id="IPR009297">
    <property type="entry name" value="DUF952"/>
</dbReference>
<accession>R7WVL5</accession>
<sequence>MFPSAYVGVVTLSKPADQGISSVRVRSQRTRLGAVNGLSDVEVFPDASGGTPLVHLCSESEWSALRRDGERRPPGFAADGFVHLSTPNQVHLPADRLFRGRNDLVLLTLDAARLGAPVRFEPGVADDPADARFPHLYGPLPLGAVIRAEPYPPGPDGRFPPRET</sequence>
<dbReference type="PATRIC" id="fig|1273125.3.peg.397"/>
<organism evidence="1 2">
    <name type="scientific">Rhodococcus rhodnii LMG 5362</name>
    <dbReference type="NCBI Taxonomy" id="1273125"/>
    <lineage>
        <taxon>Bacteria</taxon>
        <taxon>Bacillati</taxon>
        <taxon>Actinomycetota</taxon>
        <taxon>Actinomycetes</taxon>
        <taxon>Mycobacteriales</taxon>
        <taxon>Nocardiaceae</taxon>
        <taxon>Rhodococcus</taxon>
    </lineage>
</organism>
<dbReference type="PANTHER" id="PTHR34129:SF1">
    <property type="entry name" value="DUF952 DOMAIN-CONTAINING PROTEIN"/>
    <property type="match status" value="1"/>
</dbReference>
<dbReference type="PANTHER" id="PTHR34129">
    <property type="entry name" value="BLR1139 PROTEIN"/>
    <property type="match status" value="1"/>
</dbReference>
<keyword evidence="2" id="KW-1185">Reference proteome</keyword>
<evidence type="ECO:0000313" key="2">
    <source>
        <dbReference type="Proteomes" id="UP000013525"/>
    </source>
</evidence>
<dbReference type="eggNOG" id="COG3502">
    <property type="taxonomic scope" value="Bacteria"/>
</dbReference>
<dbReference type="AlphaFoldDB" id="R7WVL5"/>
<dbReference type="Pfam" id="PF06108">
    <property type="entry name" value="DUF952"/>
    <property type="match status" value="1"/>
</dbReference>
<proteinExistence type="predicted"/>
<protein>
    <recommendedName>
        <fullName evidence="3">DUF952 domain-containing protein</fullName>
    </recommendedName>
</protein>
<reference evidence="1 2" key="1">
    <citation type="journal article" date="2013" name="Genome Announc.">
        <title>Draft Genome Sequence of Rhodococcus rhodnii Strain LMG5362, a Symbiont of Rhodnius prolixus (Hemiptera, Reduviidae, Triatominae), the Principle Vector of Trypanosoma cruzi.</title>
        <authorList>
            <person name="Pachebat J.A."/>
            <person name="van Keulen G."/>
            <person name="Whitten M.M."/>
            <person name="Girdwood S."/>
            <person name="Del Sol R."/>
            <person name="Dyson P.J."/>
            <person name="Facey P.D."/>
        </authorList>
    </citation>
    <scope>NUCLEOTIDE SEQUENCE [LARGE SCALE GENOMIC DNA]</scope>
    <source>
        <strain evidence="1 2">LMG 5362</strain>
    </source>
</reference>
<name>R7WVL5_9NOCA</name>
<dbReference type="SUPFAM" id="SSF56399">
    <property type="entry name" value="ADP-ribosylation"/>
    <property type="match status" value="1"/>
</dbReference>
<evidence type="ECO:0000313" key="1">
    <source>
        <dbReference type="EMBL" id="EOM78214.1"/>
    </source>
</evidence>
<dbReference type="EMBL" id="APMY01000010">
    <property type="protein sequence ID" value="EOM78214.1"/>
    <property type="molecule type" value="Genomic_DNA"/>
</dbReference>
<comment type="caution">
    <text evidence="1">The sequence shown here is derived from an EMBL/GenBank/DDBJ whole genome shotgun (WGS) entry which is preliminary data.</text>
</comment>
<dbReference type="Gene3D" id="3.20.170.20">
    <property type="entry name" value="Protein of unknown function DUF952"/>
    <property type="match status" value="1"/>
</dbReference>
<evidence type="ECO:0008006" key="3">
    <source>
        <dbReference type="Google" id="ProtNLM"/>
    </source>
</evidence>
<dbReference type="Proteomes" id="UP000013525">
    <property type="component" value="Unassembled WGS sequence"/>
</dbReference>
<gene>
    <name evidence="1" type="ORF">Rrhod_0405</name>
</gene>